<proteinExistence type="inferred from homology"/>
<keyword evidence="8" id="KW-1185">Reference proteome</keyword>
<feature type="domain" description="SpaO N-terminal" evidence="5">
    <location>
        <begin position="6"/>
        <end position="140"/>
    </location>
</feature>
<sequence length="311" mass="34619">MTLARIRRTTRDALSMRQLLDAWTRRDVAWRHEPPPAGDTLAIVDAHCDDRRWSGYIDLDAWLERAAPQIAALARCGRRGMEHAMRLFNAHDRPIDVPASLYELSYHRMTVRMPTDTDAAPPSVVAVDFAHGPLWLTGLPAAMPDHASTLSRWARSLPVSLEFRLGASRLRRELVRSVRPGDLLLIIEPRHVVCVEGRVLGAFRIDEKGLHIMNTDRNDNQDVRAPDGDGVVPIDVSDLPIRIDFVLHRCTTSVSDVDAFAHGTFLPLAADAERRVEITTGGTVLAVGELVELDGRLGVEIHQVARARRDG</sequence>
<evidence type="ECO:0000256" key="1">
    <source>
        <dbReference type="ARBA" id="ARBA00009226"/>
    </source>
</evidence>
<dbReference type="SUPFAM" id="SSF101801">
    <property type="entry name" value="Surface presentation of antigens (SPOA)"/>
    <property type="match status" value="1"/>
</dbReference>
<name>A0A892I604_9BURK</name>
<dbReference type="Pfam" id="PF01052">
    <property type="entry name" value="FliMN_C"/>
    <property type="match status" value="1"/>
</dbReference>
<evidence type="ECO:0000259" key="6">
    <source>
        <dbReference type="Pfam" id="PF26304"/>
    </source>
</evidence>
<dbReference type="PRINTS" id="PR01339">
    <property type="entry name" value="TYPE3OMOPROT"/>
</dbReference>
<dbReference type="GO" id="GO:0009306">
    <property type="term" value="P:protein secretion"/>
    <property type="evidence" value="ECO:0007669"/>
    <property type="project" value="InterPro"/>
</dbReference>
<dbReference type="EMBL" id="CP069483">
    <property type="protein sequence ID" value="QRO80683.1"/>
    <property type="molecule type" value="Genomic_DNA"/>
</dbReference>
<dbReference type="InterPro" id="IPR058805">
    <property type="entry name" value="SpaO_FliMN_C_rel"/>
</dbReference>
<dbReference type="Pfam" id="PF26294">
    <property type="entry name" value="SpaO_N"/>
    <property type="match status" value="1"/>
</dbReference>
<evidence type="ECO:0000259" key="5">
    <source>
        <dbReference type="Pfam" id="PF26294"/>
    </source>
</evidence>
<feature type="domain" description="Flagellar motor switch protein FliN-like C-terminal" evidence="4">
    <location>
        <begin position="236"/>
        <end position="304"/>
    </location>
</feature>
<keyword evidence="7" id="KW-0282">Flagellum</keyword>
<protein>
    <recommendedName>
        <fullName evidence="2">Surface presentation of antigens protein SpaO</fullName>
    </recommendedName>
</protein>
<dbReference type="AlphaFoldDB" id="A0A892I604"/>
<evidence type="ECO:0000256" key="2">
    <source>
        <dbReference type="ARBA" id="ARBA00021925"/>
    </source>
</evidence>
<feature type="domain" description="SpaO FliM/N C-terminal related" evidence="6">
    <location>
        <begin position="156"/>
        <end position="216"/>
    </location>
</feature>
<dbReference type="Pfam" id="PF26304">
    <property type="entry name" value="FliMN_C_rel"/>
    <property type="match status" value="1"/>
</dbReference>
<evidence type="ECO:0000259" key="4">
    <source>
        <dbReference type="Pfam" id="PF01052"/>
    </source>
</evidence>
<gene>
    <name evidence="7" type="ORF">I6K02_20490</name>
</gene>
<dbReference type="InterPro" id="IPR003283">
    <property type="entry name" value="T3SS_OMP_SpaO"/>
</dbReference>
<evidence type="ECO:0000313" key="7">
    <source>
        <dbReference type="EMBL" id="QRO80683.1"/>
    </source>
</evidence>
<evidence type="ECO:0000256" key="3">
    <source>
        <dbReference type="ARBA" id="ARBA00023026"/>
    </source>
</evidence>
<dbReference type="InterPro" id="IPR058804">
    <property type="entry name" value="SpaO_N"/>
</dbReference>
<comment type="similarity">
    <text evidence="1">Belongs to the FliN/MopA/SpaO family.</text>
</comment>
<dbReference type="GeneID" id="93130671"/>
<dbReference type="InterPro" id="IPR036429">
    <property type="entry name" value="SpoA-like_sf"/>
</dbReference>
<keyword evidence="7" id="KW-0969">Cilium</keyword>
<dbReference type="RefSeq" id="WP_006766941.1">
    <property type="nucleotide sequence ID" value="NZ_CABVPR010000016.1"/>
</dbReference>
<dbReference type="Gene3D" id="2.30.330.10">
    <property type="entry name" value="SpoA-like"/>
    <property type="match status" value="1"/>
</dbReference>
<evidence type="ECO:0000313" key="8">
    <source>
        <dbReference type="Proteomes" id="UP000625568"/>
    </source>
</evidence>
<dbReference type="Proteomes" id="UP000625568">
    <property type="component" value="Chromosome 2"/>
</dbReference>
<accession>A0A892I604</accession>
<reference evidence="7 8" key="1">
    <citation type="submission" date="2021-02" db="EMBL/GenBank/DDBJ databases">
        <title>FDA dAtabase for Regulatory Grade micrObial Sequences (FDA-ARGOS): Supporting development and validation of Infectious Disease Dx tests.</title>
        <authorList>
            <person name="Minogue T."/>
            <person name="Wolcott M."/>
            <person name="Wasieloski L."/>
            <person name="Aguilar W."/>
            <person name="Moore D."/>
            <person name="Jaissle J."/>
            <person name="Tallon L."/>
            <person name="Sadzewicz L."/>
            <person name="Zhao X."/>
            <person name="Boylan J."/>
            <person name="Ott S."/>
            <person name="Bowen H."/>
            <person name="Vavikolanu K."/>
            <person name="Mehta A."/>
            <person name="Aluvathingal J."/>
            <person name="Nadendla S."/>
            <person name="Yan Y."/>
            <person name="Sichtig H."/>
        </authorList>
    </citation>
    <scope>NUCLEOTIDE SEQUENCE [LARGE SCALE GENOMIC DNA]</scope>
    <source>
        <strain evidence="7 8">FDAARGOS_1272</strain>
    </source>
</reference>
<keyword evidence="3" id="KW-0843">Virulence</keyword>
<dbReference type="InterPro" id="IPR001543">
    <property type="entry name" value="FliN-like_C"/>
</dbReference>
<organism evidence="7 8">
    <name type="scientific">Burkholderia dolosa</name>
    <dbReference type="NCBI Taxonomy" id="152500"/>
    <lineage>
        <taxon>Bacteria</taxon>
        <taxon>Pseudomonadati</taxon>
        <taxon>Pseudomonadota</taxon>
        <taxon>Betaproteobacteria</taxon>
        <taxon>Burkholderiales</taxon>
        <taxon>Burkholderiaceae</taxon>
        <taxon>Burkholderia</taxon>
        <taxon>Burkholderia cepacia complex</taxon>
    </lineage>
</organism>
<keyword evidence="7" id="KW-0966">Cell projection</keyword>